<dbReference type="AlphaFoldDB" id="A0A8H7VHM9"/>
<feature type="compositionally biased region" description="Polar residues" evidence="10">
    <location>
        <begin position="60"/>
        <end position="81"/>
    </location>
</feature>
<name>A0A8H7VHM9_9FUNG</name>
<feature type="compositionally biased region" description="Acidic residues" evidence="10">
    <location>
        <begin position="107"/>
        <end position="120"/>
    </location>
</feature>
<feature type="transmembrane region" description="Helical" evidence="11">
    <location>
        <begin position="862"/>
        <end position="882"/>
    </location>
</feature>
<comment type="catalytic activity">
    <reaction evidence="1">
        <text>S-ubiquitinyl-[E2 ubiquitin-conjugating enzyme]-L-cysteine + [acceptor protein]-L-lysine = [E2 ubiquitin-conjugating enzyme]-L-cysteine + N(6)-ubiquitinyl-[acceptor protein]-L-lysine.</text>
        <dbReference type="EC" id="2.3.2.27"/>
    </reaction>
</comment>
<evidence type="ECO:0000313" key="13">
    <source>
        <dbReference type="EMBL" id="KAG2220865.1"/>
    </source>
</evidence>
<dbReference type="PANTHER" id="PTHR13145">
    <property type="entry name" value="SSM4 PROTEIN"/>
    <property type="match status" value="1"/>
</dbReference>
<feature type="region of interest" description="Disordered" evidence="10">
    <location>
        <begin position="177"/>
        <end position="196"/>
    </location>
</feature>
<keyword evidence="8 11" id="KW-1133">Transmembrane helix</keyword>
<dbReference type="EC" id="2.3.2.27" evidence="4"/>
<feature type="transmembrane region" description="Helical" evidence="11">
    <location>
        <begin position="652"/>
        <end position="670"/>
    </location>
</feature>
<dbReference type="Proteomes" id="UP000646827">
    <property type="component" value="Unassembled WGS sequence"/>
</dbReference>
<evidence type="ECO:0000256" key="1">
    <source>
        <dbReference type="ARBA" id="ARBA00000900"/>
    </source>
</evidence>
<feature type="transmembrane region" description="Helical" evidence="11">
    <location>
        <begin position="614"/>
        <end position="632"/>
    </location>
</feature>
<evidence type="ECO:0000313" key="14">
    <source>
        <dbReference type="Proteomes" id="UP000646827"/>
    </source>
</evidence>
<comment type="subcellular location">
    <subcellularLocation>
        <location evidence="2">Membrane</location>
        <topology evidence="2">Multi-pass membrane protein</topology>
    </subcellularLocation>
</comment>
<sequence length="1090" mass="122996">MMDEGNQNQQHYHIDGELDNQGSSSRSHGSDDTSSIISNSSTNSDDNHRHNEFFDHSTEIENNIVSSPETFRYESSSPQQDQLEENVGSSSGKNKGKAKDDRGAFFEEMDESTEEDDDDYASSSRQSLLAGWRDEHNRREDVSAKLRWRAPEFSNSPEGDSPANRFPASVHEPLLHHHDQEDDGDEDEDIDNGFEDHQQDQGLHMIREQQDNEFRNVLPFVPAPPPAPQRPQRPVRGQWDNNINENNNNAVDDEEPFDLGEDIDGVLEAIGMRGSMWMLLQNSVLMSLMISLCLGVAVWIPYVIGRLVILIRPISLFHTPIAILRFVTDHIVDFILDYGMPFTRSKIAWASKLLPENIQMAFKTLNESIIDLFAQPSLDRATTTTESITTGATSTATTIGTSDSPSILSIDLLMWREHLLALQENVEKGASMILERWHRFALGQSGLDRSICILMGYAVLVFLGSWYLSRARRGAQQTQHQQNAVAGNNGINDIIRQQGVFLKVFFFIVLELVIFPTVCGVLIDLATFPLFEDATIASRWEFFRANPYSVTFLHWFIGTGFMFHFAVFITLVRETVRPGVMWFIRDPNDPQFHPVQEMIERPVLTLVRKIGSSALMYCILIVVGIGAVTMTVSRYTAVYPLRWSFDTPLSTLALDLLAVQFLVPPLVSHIKPREFCKKVMLNWWRAVSRHLRLTSFMFNGRYPEEEGTHVRKTFVAWLLRQKAPIDTNDAVYSDVAINNNHNENASVIFKRDGTLARVPKHDSVPVPDHRRMIVPVDPINLEPLDENDKILGHPAAAESGDLENNTTIVYIPPKFRSRVAFFVFLMWVSGSALTCSLTVAPLLLGRHVFEKYLSGTQVHDMYAFIVGAYIMMFLSIFINWIGQKYEELSRNHGDVDIPAVTKYIKNGVQKALKVIYFALAFGFVIPMLLGILADVYIFMPIRYSSSNDALVIHVSEDWSFGVVFMGIFYGAVYILPNNPVQRYIDGVVGGNVWEIDTLKITRSAIGPIVGTAGSAIVVPGLLSVAAVRIFSIDDSALQLALFRCAYPVVFCLGIFVGTLILSTKLFRIWMKAVRDDTYLIGKRLHNLEER</sequence>
<proteinExistence type="predicted"/>
<feature type="region of interest" description="Disordered" evidence="10">
    <location>
        <begin position="1"/>
        <end position="168"/>
    </location>
</feature>
<evidence type="ECO:0000256" key="4">
    <source>
        <dbReference type="ARBA" id="ARBA00012483"/>
    </source>
</evidence>
<dbReference type="EMBL" id="JAEPRB010000126">
    <property type="protein sequence ID" value="KAG2220865.1"/>
    <property type="molecule type" value="Genomic_DNA"/>
</dbReference>
<keyword evidence="7" id="KW-0833">Ubl conjugation pathway</keyword>
<evidence type="ECO:0000256" key="11">
    <source>
        <dbReference type="SAM" id="Phobius"/>
    </source>
</evidence>
<accession>A0A8H7VHM9</accession>
<evidence type="ECO:0000256" key="3">
    <source>
        <dbReference type="ARBA" id="ARBA00004906"/>
    </source>
</evidence>
<feature type="compositionally biased region" description="Polar residues" evidence="10">
    <location>
        <begin position="1"/>
        <end position="11"/>
    </location>
</feature>
<feature type="transmembrane region" description="Helical" evidence="11">
    <location>
        <begin position="283"/>
        <end position="304"/>
    </location>
</feature>
<feature type="transmembrane region" description="Helical" evidence="11">
    <location>
        <begin position="1008"/>
        <end position="1030"/>
    </location>
</feature>
<feature type="transmembrane region" description="Helical" evidence="11">
    <location>
        <begin position="447"/>
        <end position="468"/>
    </location>
</feature>
<keyword evidence="5" id="KW-0808">Transferase</keyword>
<feature type="transmembrane region" description="Helical" evidence="11">
    <location>
        <begin position="1036"/>
        <end position="1061"/>
    </location>
</feature>
<dbReference type="GO" id="GO:0005789">
    <property type="term" value="C:endoplasmic reticulum membrane"/>
    <property type="evidence" value="ECO:0007669"/>
    <property type="project" value="TreeGrafter"/>
</dbReference>
<evidence type="ECO:0000256" key="6">
    <source>
        <dbReference type="ARBA" id="ARBA00022692"/>
    </source>
</evidence>
<dbReference type="GO" id="GO:0061630">
    <property type="term" value="F:ubiquitin protein ligase activity"/>
    <property type="evidence" value="ECO:0007669"/>
    <property type="project" value="UniProtKB-EC"/>
</dbReference>
<comment type="pathway">
    <text evidence="3">Protein modification; protein ubiquitination.</text>
</comment>
<evidence type="ECO:0000259" key="12">
    <source>
        <dbReference type="Pfam" id="PF23113"/>
    </source>
</evidence>
<feature type="transmembrane region" description="Helical" evidence="11">
    <location>
        <begin position="500"/>
        <end position="523"/>
    </location>
</feature>
<dbReference type="GO" id="GO:0036503">
    <property type="term" value="P:ERAD pathway"/>
    <property type="evidence" value="ECO:0007669"/>
    <property type="project" value="TreeGrafter"/>
</dbReference>
<feature type="transmembrane region" description="Helical" evidence="11">
    <location>
        <begin position="914"/>
        <end position="938"/>
    </location>
</feature>
<evidence type="ECO:0000256" key="5">
    <source>
        <dbReference type="ARBA" id="ARBA00022679"/>
    </source>
</evidence>
<feature type="compositionally biased region" description="Basic and acidic residues" evidence="10">
    <location>
        <begin position="132"/>
        <end position="144"/>
    </location>
</feature>
<feature type="domain" description="E3 ubiquitin-protein ligase MARCHF6-like C-terminal" evidence="12">
    <location>
        <begin position="900"/>
        <end position="1074"/>
    </location>
</feature>
<feature type="transmembrane region" description="Helical" evidence="11">
    <location>
        <begin position="819"/>
        <end position="842"/>
    </location>
</feature>
<feature type="compositionally biased region" description="Low complexity" evidence="10">
    <location>
        <begin position="22"/>
        <end position="44"/>
    </location>
</feature>
<comment type="caution">
    <text evidence="13">The sequence shown here is derived from an EMBL/GenBank/DDBJ whole genome shotgun (WGS) entry which is preliminary data.</text>
</comment>
<protein>
    <recommendedName>
        <fullName evidence="4">RING-type E3 ubiquitin transferase</fullName>
        <ecNumber evidence="4">2.3.2.27</ecNumber>
    </recommendedName>
</protein>
<evidence type="ECO:0000256" key="8">
    <source>
        <dbReference type="ARBA" id="ARBA00022989"/>
    </source>
</evidence>
<gene>
    <name evidence="13" type="ORF">INT45_004033</name>
</gene>
<keyword evidence="6 11" id="KW-0812">Transmembrane</keyword>
<feature type="compositionally biased region" description="Acidic residues" evidence="10">
    <location>
        <begin position="181"/>
        <end position="193"/>
    </location>
</feature>
<dbReference type="PANTHER" id="PTHR13145:SF0">
    <property type="entry name" value="E3 UBIQUITIN-PROTEIN LIGASE MARCHF6"/>
    <property type="match status" value="1"/>
</dbReference>
<dbReference type="OrthoDB" id="264354at2759"/>
<feature type="transmembrane region" description="Helical" evidence="11">
    <location>
        <begin position="552"/>
        <end position="572"/>
    </location>
</feature>
<keyword evidence="9 11" id="KW-0472">Membrane</keyword>
<feature type="compositionally biased region" description="Basic and acidic residues" evidence="10">
    <location>
        <begin position="45"/>
        <end position="59"/>
    </location>
</feature>
<evidence type="ECO:0000256" key="10">
    <source>
        <dbReference type="SAM" id="MobiDB-lite"/>
    </source>
</evidence>
<keyword evidence="14" id="KW-1185">Reference proteome</keyword>
<reference evidence="13 14" key="1">
    <citation type="submission" date="2020-12" db="EMBL/GenBank/DDBJ databases">
        <title>Metabolic potential, ecology and presence of endohyphal bacteria is reflected in genomic diversity of Mucoromycotina.</title>
        <authorList>
            <person name="Muszewska A."/>
            <person name="Okrasinska A."/>
            <person name="Steczkiewicz K."/>
            <person name="Drgas O."/>
            <person name="Orlowska M."/>
            <person name="Perlinska-Lenart U."/>
            <person name="Aleksandrzak-Piekarczyk T."/>
            <person name="Szatraj K."/>
            <person name="Zielenkiewicz U."/>
            <person name="Pilsyk S."/>
            <person name="Malc E."/>
            <person name="Mieczkowski P."/>
            <person name="Kruszewska J.S."/>
            <person name="Biernat P."/>
            <person name="Pawlowska J."/>
        </authorList>
    </citation>
    <scope>NUCLEOTIDE SEQUENCE [LARGE SCALE GENOMIC DNA]</scope>
    <source>
        <strain evidence="13 14">CBS 142.35</strain>
    </source>
</reference>
<evidence type="ECO:0000256" key="2">
    <source>
        <dbReference type="ARBA" id="ARBA00004141"/>
    </source>
</evidence>
<organism evidence="13 14">
    <name type="scientific">Circinella minor</name>
    <dbReference type="NCBI Taxonomy" id="1195481"/>
    <lineage>
        <taxon>Eukaryota</taxon>
        <taxon>Fungi</taxon>
        <taxon>Fungi incertae sedis</taxon>
        <taxon>Mucoromycota</taxon>
        <taxon>Mucoromycotina</taxon>
        <taxon>Mucoromycetes</taxon>
        <taxon>Mucorales</taxon>
        <taxon>Lichtheimiaceae</taxon>
        <taxon>Circinella</taxon>
    </lineage>
</organism>
<feature type="transmembrane region" description="Helical" evidence="11">
    <location>
        <begin position="958"/>
        <end position="975"/>
    </location>
</feature>
<evidence type="ECO:0000256" key="9">
    <source>
        <dbReference type="ARBA" id="ARBA00023136"/>
    </source>
</evidence>
<dbReference type="Pfam" id="PF23113">
    <property type="entry name" value="MARCHF6_C"/>
    <property type="match status" value="1"/>
</dbReference>
<dbReference type="InterPro" id="IPR056521">
    <property type="entry name" value="MARCHF6-like_C"/>
</dbReference>
<evidence type="ECO:0000256" key="7">
    <source>
        <dbReference type="ARBA" id="ARBA00022786"/>
    </source>
</evidence>